<dbReference type="PROSITE" id="PS50984">
    <property type="entry name" value="TRUD"/>
    <property type="match status" value="1"/>
</dbReference>
<dbReference type="PANTHER" id="PTHR13326">
    <property type="entry name" value="TRNA PSEUDOURIDINE SYNTHASE D"/>
    <property type="match status" value="1"/>
</dbReference>
<dbReference type="InterPro" id="IPR001656">
    <property type="entry name" value="PsdUridine_synth_TruD"/>
</dbReference>
<evidence type="ECO:0000313" key="5">
    <source>
        <dbReference type="EMBL" id="MDY3562971.1"/>
    </source>
</evidence>
<dbReference type="Pfam" id="PF01142">
    <property type="entry name" value="TruD"/>
    <property type="match status" value="2"/>
</dbReference>
<dbReference type="InterPro" id="IPR042214">
    <property type="entry name" value="TruD_catalytic"/>
</dbReference>
<dbReference type="PIRSF" id="PIRSF037016">
    <property type="entry name" value="Pseudouridin_synth_euk_prd"/>
    <property type="match status" value="1"/>
</dbReference>
<comment type="similarity">
    <text evidence="1">Belongs to the pseudouridine synthase TruD family.</text>
</comment>
<dbReference type="PROSITE" id="PS01268">
    <property type="entry name" value="UPF0024"/>
    <property type="match status" value="1"/>
</dbReference>
<dbReference type="Proteomes" id="UP001272242">
    <property type="component" value="Unassembled WGS sequence"/>
</dbReference>
<dbReference type="InterPro" id="IPR020103">
    <property type="entry name" value="PsdUridine_synth_cat_dom_sf"/>
</dbReference>
<keyword evidence="2" id="KW-0819">tRNA processing</keyword>
<reference evidence="6" key="1">
    <citation type="journal article" date="2023" name="Mar. Drugs">
        <title>Gemmata algarum, a Novel Planctomycete Isolated from an Algal Mat, Displays Antimicrobial Activity.</title>
        <authorList>
            <person name="Kumar G."/>
            <person name="Kallscheuer N."/>
            <person name="Kashif M."/>
            <person name="Ahamad S."/>
            <person name="Jagadeeshwari U."/>
            <person name="Pannikurungottu S."/>
            <person name="Haufschild T."/>
            <person name="Kabuu M."/>
            <person name="Sasikala C."/>
            <person name="Jogler C."/>
            <person name="Ramana C."/>
        </authorList>
    </citation>
    <scope>NUCLEOTIDE SEQUENCE [LARGE SCALE GENOMIC DNA]</scope>
    <source>
        <strain evidence="6">JC673</strain>
    </source>
</reference>
<comment type="caution">
    <text evidence="5">The sequence shown here is derived from an EMBL/GenBank/DDBJ whole genome shotgun (WGS) entry which is preliminary data.</text>
</comment>
<dbReference type="Gene3D" id="3.30.70.3160">
    <property type="match status" value="1"/>
</dbReference>
<evidence type="ECO:0000256" key="2">
    <source>
        <dbReference type="ARBA" id="ARBA00022694"/>
    </source>
</evidence>
<dbReference type="Gene3D" id="3.30.2350.20">
    <property type="entry name" value="TruD, catalytic domain"/>
    <property type="match status" value="1"/>
</dbReference>
<dbReference type="InterPro" id="IPR020119">
    <property type="entry name" value="PsdUridine_synth_TruD_CS"/>
</dbReference>
<dbReference type="InterPro" id="IPR011760">
    <property type="entry name" value="PsdUridine_synth_TruD_insert"/>
</dbReference>
<dbReference type="SUPFAM" id="SSF55120">
    <property type="entry name" value="Pseudouridine synthase"/>
    <property type="match status" value="1"/>
</dbReference>
<dbReference type="EMBL" id="JAXBLV010000226">
    <property type="protein sequence ID" value="MDY3562971.1"/>
    <property type="molecule type" value="Genomic_DNA"/>
</dbReference>
<keyword evidence="6" id="KW-1185">Reference proteome</keyword>
<dbReference type="PANTHER" id="PTHR13326:SF21">
    <property type="entry name" value="PSEUDOURIDYLATE SYNTHASE PUS7L"/>
    <property type="match status" value="1"/>
</dbReference>
<gene>
    <name evidence="5" type="ORF">R5W23_004454</name>
</gene>
<dbReference type="Gene3D" id="1.10.1510.30">
    <property type="match status" value="1"/>
</dbReference>
<organism evidence="5 6">
    <name type="scientific">Gemmata algarum</name>
    <dbReference type="NCBI Taxonomy" id="2975278"/>
    <lineage>
        <taxon>Bacteria</taxon>
        <taxon>Pseudomonadati</taxon>
        <taxon>Planctomycetota</taxon>
        <taxon>Planctomycetia</taxon>
        <taxon>Gemmatales</taxon>
        <taxon>Gemmataceae</taxon>
        <taxon>Gemmata</taxon>
    </lineage>
</organism>
<evidence type="ECO:0000256" key="3">
    <source>
        <dbReference type="ARBA" id="ARBA00023235"/>
    </source>
</evidence>
<dbReference type="RefSeq" id="WP_320689239.1">
    <property type="nucleotide sequence ID" value="NZ_JAXBLV010000226.1"/>
</dbReference>
<evidence type="ECO:0000313" key="6">
    <source>
        <dbReference type="Proteomes" id="UP001272242"/>
    </source>
</evidence>
<evidence type="ECO:0000259" key="4">
    <source>
        <dbReference type="PROSITE" id="PS50984"/>
    </source>
</evidence>
<feature type="domain" description="TRUD" evidence="4">
    <location>
        <begin position="135"/>
        <end position="346"/>
    </location>
</feature>
<accession>A0ABU5F5W3</accession>
<protein>
    <submittedName>
        <fullName evidence="5">tRNA pseudouridine(13) synthase TruD</fullName>
    </submittedName>
</protein>
<proteinExistence type="inferred from homology"/>
<name>A0ABU5F5W3_9BACT</name>
<keyword evidence="3" id="KW-0413">Isomerase</keyword>
<sequence>MKLKQQPQDFRVEERTDVVAGDAGDFALYRLDKTGWTTPDALAALRRRWQVDHRRLSYGGLKDRHAVTSQHLTIFRGPKRNLTHERVTVTYLGQCVEPFTAQEIRANRFTVTLRSLNTAGVSHAEAALREVADAGVPNYFDDQRFGSVGEQQEFVAKEMVFGRFERALWLALAAPYEHDRADAKREKATLTELWGKWPECQAKLPKGHARSLVSYLAAHPTDFKGAVARLRPELQGLYLSAYQSYLWNKMLAAWLTTTLGPANLTSVELKLGTVPAPVRLPDENRAAWESLTLPLPSARVKPEPDAPWLPTVEEMLKGEGLTLAELKVKGMQKPFFSKGDRPACVRPENLNHTADADELNKGRRKLVLSFDLPRGSYATMLVKRVTPMQ</sequence>
<evidence type="ECO:0000256" key="1">
    <source>
        <dbReference type="ARBA" id="ARBA00007953"/>
    </source>
</evidence>